<dbReference type="Gene3D" id="3.40.50.720">
    <property type="entry name" value="NAD(P)-binding Rossmann-like Domain"/>
    <property type="match status" value="2"/>
</dbReference>
<dbReference type="RefSeq" id="WP_168030625.1">
    <property type="nucleotide sequence ID" value="NZ_JAAVNE010000016.1"/>
</dbReference>
<evidence type="ECO:0000259" key="5">
    <source>
        <dbReference type="Pfam" id="PF00389"/>
    </source>
</evidence>
<comment type="caution">
    <text evidence="7">The sequence shown here is derived from an EMBL/GenBank/DDBJ whole genome shotgun (WGS) entry which is preliminary data.</text>
</comment>
<evidence type="ECO:0000313" key="7">
    <source>
        <dbReference type="EMBL" id="NKC31530.1"/>
    </source>
</evidence>
<dbReference type="PROSITE" id="PS00671">
    <property type="entry name" value="D_2_HYDROXYACID_DH_3"/>
    <property type="match status" value="1"/>
</dbReference>
<gene>
    <name evidence="7" type="ORF">HEQ75_11730</name>
</gene>
<evidence type="ECO:0000256" key="1">
    <source>
        <dbReference type="ARBA" id="ARBA00005854"/>
    </source>
</evidence>
<keyword evidence="8" id="KW-1185">Reference proteome</keyword>
<dbReference type="SUPFAM" id="SSF52283">
    <property type="entry name" value="Formate/glycerate dehydrogenase catalytic domain-like"/>
    <property type="match status" value="1"/>
</dbReference>
<dbReference type="SUPFAM" id="SSF51735">
    <property type="entry name" value="NAD(P)-binding Rossmann-fold domains"/>
    <property type="match status" value="1"/>
</dbReference>
<comment type="similarity">
    <text evidence="1 4">Belongs to the D-isomer specific 2-hydroxyacid dehydrogenase family.</text>
</comment>
<evidence type="ECO:0000256" key="4">
    <source>
        <dbReference type="RuleBase" id="RU003719"/>
    </source>
</evidence>
<keyword evidence="2 4" id="KW-0560">Oxidoreductase</keyword>
<dbReference type="InterPro" id="IPR043322">
    <property type="entry name" value="CtBP"/>
</dbReference>
<organism evidence="7 8">
    <name type="scientific">Falsiroseomonas selenitidurans</name>
    <dbReference type="NCBI Taxonomy" id="2716335"/>
    <lineage>
        <taxon>Bacteria</taxon>
        <taxon>Pseudomonadati</taxon>
        <taxon>Pseudomonadota</taxon>
        <taxon>Alphaproteobacteria</taxon>
        <taxon>Acetobacterales</taxon>
        <taxon>Roseomonadaceae</taxon>
        <taxon>Falsiroseomonas</taxon>
    </lineage>
</organism>
<name>A0ABX1E497_9PROT</name>
<dbReference type="InterPro" id="IPR029753">
    <property type="entry name" value="D-isomer_DH_CS"/>
</dbReference>
<evidence type="ECO:0000256" key="3">
    <source>
        <dbReference type="ARBA" id="ARBA00023027"/>
    </source>
</evidence>
<evidence type="ECO:0000256" key="2">
    <source>
        <dbReference type="ARBA" id="ARBA00023002"/>
    </source>
</evidence>
<dbReference type="Pfam" id="PF02826">
    <property type="entry name" value="2-Hacid_dh_C"/>
    <property type="match status" value="1"/>
</dbReference>
<proteinExistence type="inferred from homology"/>
<feature type="domain" description="D-isomer specific 2-hydroxyacid dehydrogenase catalytic" evidence="5">
    <location>
        <begin position="37"/>
        <end position="314"/>
    </location>
</feature>
<evidence type="ECO:0000313" key="8">
    <source>
        <dbReference type="Proteomes" id="UP000787635"/>
    </source>
</evidence>
<dbReference type="CDD" id="cd05299">
    <property type="entry name" value="CtBP_dh"/>
    <property type="match status" value="1"/>
</dbReference>
<keyword evidence="3" id="KW-0520">NAD</keyword>
<dbReference type="InterPro" id="IPR036291">
    <property type="entry name" value="NAD(P)-bd_dom_sf"/>
</dbReference>
<dbReference type="PANTHER" id="PTHR42789">
    <property type="entry name" value="D-ISOMER SPECIFIC 2-HYDROXYACID DEHYDROGENASE FAMILY PROTEIN (AFU_ORTHOLOGUE AFUA_6G10090)"/>
    <property type="match status" value="1"/>
</dbReference>
<dbReference type="EMBL" id="JAAVNE010000016">
    <property type="protein sequence ID" value="NKC31530.1"/>
    <property type="molecule type" value="Genomic_DNA"/>
</dbReference>
<dbReference type="InterPro" id="IPR050857">
    <property type="entry name" value="D-2-hydroxyacid_DH"/>
</dbReference>
<accession>A0ABX1E497</accession>
<reference evidence="7 8" key="1">
    <citation type="submission" date="2020-03" db="EMBL/GenBank/DDBJ databases">
        <title>Roseomonas selenitidurans sp. nov. isolated from urban soil.</title>
        <authorList>
            <person name="Liu H."/>
        </authorList>
    </citation>
    <scope>NUCLEOTIDE SEQUENCE [LARGE SCALE GENOMIC DNA]</scope>
    <source>
        <strain evidence="7 8">BU-1</strain>
    </source>
</reference>
<dbReference type="InterPro" id="IPR006139">
    <property type="entry name" value="D-isomer_2_OHA_DH_cat_dom"/>
</dbReference>
<evidence type="ECO:0000259" key="6">
    <source>
        <dbReference type="Pfam" id="PF02826"/>
    </source>
</evidence>
<dbReference type="PANTHER" id="PTHR42789:SF1">
    <property type="entry name" value="D-ISOMER SPECIFIC 2-HYDROXYACID DEHYDROGENASE FAMILY PROTEIN (AFU_ORTHOLOGUE AFUA_6G10090)"/>
    <property type="match status" value="1"/>
</dbReference>
<dbReference type="InterPro" id="IPR006140">
    <property type="entry name" value="D-isomer_DH_NAD-bd"/>
</dbReference>
<protein>
    <submittedName>
        <fullName evidence="7">C-terminal binding protein</fullName>
    </submittedName>
</protein>
<sequence length="317" mass="33266">MRVVILDDGYDHYEAERAILAPLGASLVLSPCRGDAAAVRAALAGADAALVRESPVDAAAFAAAPGLRGLVRYGVGVDNIDLAAAAARRIPVCNVPDYGVEEVSDHALALLLAAARRLPMAEARVRSGGWGVPRAAPVFRLAGGTLGLIGLGRIGSAFLRKARALGFARVLIADPGLRRPPEGCELADALVVAEQADAISLHAPATPATRHIVDHAFLVRMKRNAVLVNTSRGALVDEAALAAALHKGLILGAGLDVFEVEPLPADSPLRGAPNLILTDHAAWYSEAAIVDLQRKAAEEIARMLRGEVPRHQVNRWE</sequence>
<dbReference type="Pfam" id="PF00389">
    <property type="entry name" value="2-Hacid_dh"/>
    <property type="match status" value="1"/>
</dbReference>
<feature type="domain" description="D-isomer specific 2-hydroxyacid dehydrogenase NAD-binding" evidence="6">
    <location>
        <begin position="108"/>
        <end position="282"/>
    </location>
</feature>
<dbReference type="Proteomes" id="UP000787635">
    <property type="component" value="Unassembled WGS sequence"/>
</dbReference>